<dbReference type="GO" id="GO:0000166">
    <property type="term" value="F:nucleotide binding"/>
    <property type="evidence" value="ECO:0007669"/>
    <property type="project" value="InterPro"/>
</dbReference>
<dbReference type="AlphaFoldDB" id="A0A3D9V8D2"/>
<keyword evidence="4" id="KW-1185">Reference proteome</keyword>
<evidence type="ECO:0000313" key="3">
    <source>
        <dbReference type="EMBL" id="REF36410.1"/>
    </source>
</evidence>
<protein>
    <submittedName>
        <fullName evidence="3">Myo-inositol 2-dehydrogenase/D-chiro-inositol 1-dehydrogenase</fullName>
    </submittedName>
</protein>
<dbReference type="InterPro" id="IPR055170">
    <property type="entry name" value="GFO_IDH_MocA-like_dom"/>
</dbReference>
<feature type="domain" description="GFO/IDH/MocA-like oxidoreductase" evidence="2">
    <location>
        <begin position="126"/>
        <end position="244"/>
    </location>
</feature>
<reference evidence="3 4" key="1">
    <citation type="submission" date="2018-08" db="EMBL/GenBank/DDBJ databases">
        <title>Sequencing the genomes of 1000 actinobacteria strains.</title>
        <authorList>
            <person name="Klenk H.-P."/>
        </authorList>
    </citation>
    <scope>NUCLEOTIDE SEQUENCE [LARGE SCALE GENOMIC DNA]</scope>
    <source>
        <strain evidence="3 4">DSM 22891</strain>
    </source>
</reference>
<dbReference type="PANTHER" id="PTHR43377:SF1">
    <property type="entry name" value="BILIVERDIN REDUCTASE A"/>
    <property type="match status" value="1"/>
</dbReference>
<evidence type="ECO:0000313" key="4">
    <source>
        <dbReference type="Proteomes" id="UP000256485"/>
    </source>
</evidence>
<dbReference type="InterPro" id="IPR000683">
    <property type="entry name" value="Gfo/Idh/MocA-like_OxRdtase_N"/>
</dbReference>
<dbReference type="Gene3D" id="3.40.50.720">
    <property type="entry name" value="NAD(P)-binding Rossmann-like Domain"/>
    <property type="match status" value="1"/>
</dbReference>
<proteinExistence type="predicted"/>
<gene>
    <name evidence="3" type="ORF">DFJ64_1818</name>
</gene>
<evidence type="ECO:0000259" key="1">
    <source>
        <dbReference type="Pfam" id="PF01408"/>
    </source>
</evidence>
<comment type="caution">
    <text evidence="3">The sequence shown here is derived from an EMBL/GenBank/DDBJ whole genome shotgun (WGS) entry which is preliminary data.</text>
</comment>
<dbReference type="InterPro" id="IPR036291">
    <property type="entry name" value="NAD(P)-bd_dom_sf"/>
</dbReference>
<accession>A0A3D9V8D2</accession>
<dbReference type="Pfam" id="PF01408">
    <property type="entry name" value="GFO_IDH_MocA"/>
    <property type="match status" value="1"/>
</dbReference>
<dbReference type="PANTHER" id="PTHR43377">
    <property type="entry name" value="BILIVERDIN REDUCTASE A"/>
    <property type="match status" value="1"/>
</dbReference>
<dbReference type="Pfam" id="PF22725">
    <property type="entry name" value="GFO_IDH_MocA_C3"/>
    <property type="match status" value="1"/>
</dbReference>
<dbReference type="InterPro" id="IPR051450">
    <property type="entry name" value="Gfo/Idh/MocA_Oxidoreductases"/>
</dbReference>
<dbReference type="Gene3D" id="3.30.360.10">
    <property type="entry name" value="Dihydrodipicolinate Reductase, domain 2"/>
    <property type="match status" value="1"/>
</dbReference>
<name>A0A3D9V8D2_THECX</name>
<dbReference type="Proteomes" id="UP000256485">
    <property type="component" value="Unassembled WGS sequence"/>
</dbReference>
<dbReference type="SUPFAM" id="SSF55347">
    <property type="entry name" value="Glyceraldehyde-3-phosphate dehydrogenase-like, C-terminal domain"/>
    <property type="match status" value="1"/>
</dbReference>
<dbReference type="EMBL" id="QTUC01000001">
    <property type="protein sequence ID" value="REF36410.1"/>
    <property type="molecule type" value="Genomic_DNA"/>
</dbReference>
<dbReference type="SUPFAM" id="SSF51735">
    <property type="entry name" value="NAD(P)-binding Rossmann-fold domains"/>
    <property type="match status" value="1"/>
</dbReference>
<sequence length="322" mass="33811">MSDTKAGVIGTGEMGRTHTRAWRALGVDVLVYSRSAERGQAFAAEHGATAVADLDTLLAEASVVDICTPTDTHAELTLRAAAAGRHVICEKPLARTPAEGRQMIEECRSAGVGLFAAQVLRYFPAYVAARDAISSGRVGKLEKLTFSRINASPGSDTWFADVERSGGVLVDLGIHDLDFARWIAGDVTSVAGTYEEGPHDGLPARHTATLTHAGGVQSTVTAVWDVAGTPLRSTFEIVGSEGVLRFDSSPTPVLTDGSGAVLFEDDLSVDPYAEQLREFLAAIEGTVEPRVTAEDGLTALLIALAGVESARRGEPVDPATLA</sequence>
<organism evidence="3 4">
    <name type="scientific">Thermasporomyces composti</name>
    <dbReference type="NCBI Taxonomy" id="696763"/>
    <lineage>
        <taxon>Bacteria</taxon>
        <taxon>Bacillati</taxon>
        <taxon>Actinomycetota</taxon>
        <taxon>Actinomycetes</taxon>
        <taxon>Propionibacteriales</taxon>
        <taxon>Nocardioidaceae</taxon>
        <taxon>Thermasporomyces</taxon>
    </lineage>
</organism>
<evidence type="ECO:0000259" key="2">
    <source>
        <dbReference type="Pfam" id="PF22725"/>
    </source>
</evidence>
<feature type="domain" description="Gfo/Idh/MocA-like oxidoreductase N-terminal" evidence="1">
    <location>
        <begin position="5"/>
        <end position="115"/>
    </location>
</feature>